<dbReference type="Pfam" id="PF20056">
    <property type="entry name" value="DUF6455"/>
    <property type="match status" value="1"/>
</dbReference>
<dbReference type="RefSeq" id="WP_138015253.1">
    <property type="nucleotide sequence ID" value="NZ_SULI01000003.1"/>
</dbReference>
<dbReference type="InterPro" id="IPR045601">
    <property type="entry name" value="DUF6455"/>
</dbReference>
<dbReference type="AlphaFoldDB" id="A0A4U7N7N6"/>
<dbReference type="EMBL" id="SULI01000003">
    <property type="protein sequence ID" value="TKZ21929.1"/>
    <property type="molecule type" value="Genomic_DNA"/>
</dbReference>
<name>A0A4U7N7N6_9RHOB</name>
<comment type="caution">
    <text evidence="2">The sequence shown here is derived from an EMBL/GenBank/DDBJ whole genome shotgun (WGS) entry which is preliminary data.</text>
</comment>
<gene>
    <name evidence="2" type="ORF">FAP39_04845</name>
</gene>
<accession>A0A4U7N7N6</accession>
<evidence type="ECO:0000313" key="3">
    <source>
        <dbReference type="Proteomes" id="UP000306575"/>
    </source>
</evidence>
<evidence type="ECO:0000259" key="1">
    <source>
        <dbReference type="Pfam" id="PF20056"/>
    </source>
</evidence>
<dbReference type="Proteomes" id="UP000306575">
    <property type="component" value="Unassembled WGS sequence"/>
</dbReference>
<feature type="domain" description="DUF6455" evidence="1">
    <location>
        <begin position="6"/>
        <end position="87"/>
    </location>
</feature>
<reference evidence="2 3" key="1">
    <citation type="submission" date="2019-04" db="EMBL/GenBank/DDBJ databases">
        <title>Genome sequence of Pelagicola litoralis CL-ES2.</title>
        <authorList>
            <person name="Cao J."/>
        </authorList>
    </citation>
    <scope>NUCLEOTIDE SEQUENCE [LARGE SCALE GENOMIC DNA]</scope>
    <source>
        <strain evidence="2 3">CL-ES2</strain>
    </source>
</reference>
<evidence type="ECO:0000313" key="2">
    <source>
        <dbReference type="EMBL" id="TKZ21929.1"/>
    </source>
</evidence>
<organism evidence="2 3">
    <name type="scientific">Shimia litoralis</name>
    <dbReference type="NCBI Taxonomy" id="420403"/>
    <lineage>
        <taxon>Bacteria</taxon>
        <taxon>Pseudomonadati</taxon>
        <taxon>Pseudomonadota</taxon>
        <taxon>Alphaproteobacteria</taxon>
        <taxon>Rhodobacterales</taxon>
        <taxon>Roseobacteraceae</taxon>
    </lineage>
</organism>
<dbReference type="OrthoDB" id="7859249at2"/>
<keyword evidence="3" id="KW-1185">Reference proteome</keyword>
<sequence>MSTLHQMGDPARHFWMTRSVARTMGVSLSEAMAEGRLSHKDYADLVTNCRSCCFVETCEQWLAEQSGRADAAPPCCQHAQLFSSLKDVS</sequence>
<proteinExistence type="predicted"/>
<protein>
    <recommendedName>
        <fullName evidence="1">DUF6455 domain-containing protein</fullName>
    </recommendedName>
</protein>